<dbReference type="EMBL" id="CAJVRM010000070">
    <property type="protein sequence ID" value="CAG8973474.1"/>
    <property type="molecule type" value="Genomic_DNA"/>
</dbReference>
<evidence type="ECO:0000313" key="5">
    <source>
        <dbReference type="EMBL" id="CAG8973474.1"/>
    </source>
</evidence>
<dbReference type="InterPro" id="IPR029058">
    <property type="entry name" value="AB_hydrolase_fold"/>
</dbReference>
<feature type="domain" description="Carboxylesterase type B" evidence="4">
    <location>
        <begin position="67"/>
        <end position="569"/>
    </location>
</feature>
<dbReference type="GO" id="GO:0052689">
    <property type="term" value="F:carboxylic ester hydrolase activity"/>
    <property type="evidence" value="ECO:0007669"/>
    <property type="project" value="TreeGrafter"/>
</dbReference>
<dbReference type="EC" id="3.1.1.-" evidence="3"/>
<proteinExistence type="inferred from homology"/>
<accession>A0A9N9LE10</accession>
<keyword evidence="2 3" id="KW-0378">Hydrolase</keyword>
<dbReference type="OrthoDB" id="408631at2759"/>
<dbReference type="SUPFAM" id="SSF53474">
    <property type="entry name" value="alpha/beta-Hydrolases"/>
    <property type="match status" value="1"/>
</dbReference>
<dbReference type="InterPro" id="IPR019826">
    <property type="entry name" value="Carboxylesterase_B_AS"/>
</dbReference>
<evidence type="ECO:0000256" key="3">
    <source>
        <dbReference type="RuleBase" id="RU361235"/>
    </source>
</evidence>
<organism evidence="5 6">
    <name type="scientific">Hymenoscyphus albidus</name>
    <dbReference type="NCBI Taxonomy" id="595503"/>
    <lineage>
        <taxon>Eukaryota</taxon>
        <taxon>Fungi</taxon>
        <taxon>Dikarya</taxon>
        <taxon>Ascomycota</taxon>
        <taxon>Pezizomycotina</taxon>
        <taxon>Leotiomycetes</taxon>
        <taxon>Helotiales</taxon>
        <taxon>Helotiaceae</taxon>
        <taxon>Hymenoscyphus</taxon>
    </lineage>
</organism>
<keyword evidence="6" id="KW-1185">Reference proteome</keyword>
<dbReference type="PANTHER" id="PTHR43918">
    <property type="entry name" value="ACETYLCHOLINESTERASE"/>
    <property type="match status" value="1"/>
</dbReference>
<evidence type="ECO:0000256" key="2">
    <source>
        <dbReference type="ARBA" id="ARBA00022801"/>
    </source>
</evidence>
<gene>
    <name evidence="5" type="ORF">HYALB_00011069</name>
</gene>
<dbReference type="Gene3D" id="3.40.50.1820">
    <property type="entry name" value="alpha/beta hydrolase"/>
    <property type="match status" value="1"/>
</dbReference>
<dbReference type="Pfam" id="PF00135">
    <property type="entry name" value="COesterase"/>
    <property type="match status" value="1"/>
</dbReference>
<evidence type="ECO:0000259" key="4">
    <source>
        <dbReference type="Pfam" id="PF00135"/>
    </source>
</evidence>
<dbReference type="Proteomes" id="UP000701801">
    <property type="component" value="Unassembled WGS sequence"/>
</dbReference>
<sequence length="613" mass="65430">MRGNHLGPSEGLGLGEVFNNVSMPLGIDNLCSSQSIANMMLSLLAQVLAVTGVYVASPVLAPRCAAAPVVTVKNGSYVGVHNPTYNQDFFFGIRYAKPPIDDLRFRVPQSLNETWTEPRPATEPVPFCVGYGGDNAGKRMSEDCLYLQVVRPSGIDPSTPLPVAVWTHGGGLAMGGLDDQRYNASFIVQNSVEMCTPIMVASLAYRVSAWGFLSSEVTLKDGSTNLGFRDQRLALHWLQENIGAFGGAPEKVTIWGESAGGSSVGAHLLAYNGRDDKLFKGAIAQSGGPGIRFGVNDGSQAWNTSSREKAYNSVVTATGCTSSPNSLECLRALPFETLNAAINTTEQEGASFQPMIDHDFIAAYGSTQLNTGKFVHAPLLIGTNSDEGSSFAPRTPPCNTEEDFLGLLQTSNISSEAAQSISILYPDIPAIGIPSLKTFPYDPNSTLSQTLGKAYRRVRAYFGDLSMTLTRRAANHAWSLQNVNSFAYRWDVTIPSTAAGNGAGHFQEVAFVFDNTLGLGYAVNPFEGLGEAGKGLAKEMSRRWVAFVVGGKPTVGAVGGGSGVEWPVYDVLKGGGVGDGLLFDLEGAKVEEDSNRAEGMKWMWDHAEEVYGL</sequence>
<comment type="caution">
    <text evidence="5">The sequence shown here is derived from an EMBL/GenBank/DDBJ whole genome shotgun (WGS) entry which is preliminary data.</text>
</comment>
<reference evidence="5" key="1">
    <citation type="submission" date="2021-07" db="EMBL/GenBank/DDBJ databases">
        <authorList>
            <person name="Durling M."/>
        </authorList>
    </citation>
    <scope>NUCLEOTIDE SEQUENCE</scope>
</reference>
<dbReference type="InterPro" id="IPR002018">
    <property type="entry name" value="CarbesteraseB"/>
</dbReference>
<dbReference type="AlphaFoldDB" id="A0A9N9LE10"/>
<name>A0A9N9LE10_9HELO</name>
<evidence type="ECO:0000313" key="6">
    <source>
        <dbReference type="Proteomes" id="UP000701801"/>
    </source>
</evidence>
<comment type="similarity">
    <text evidence="1 3">Belongs to the type-B carboxylesterase/lipase family.</text>
</comment>
<dbReference type="InterPro" id="IPR050654">
    <property type="entry name" value="AChE-related_enzymes"/>
</dbReference>
<dbReference type="PANTHER" id="PTHR43918:SF4">
    <property type="entry name" value="CARBOXYLIC ESTER HYDROLASE"/>
    <property type="match status" value="1"/>
</dbReference>
<evidence type="ECO:0000256" key="1">
    <source>
        <dbReference type="ARBA" id="ARBA00005964"/>
    </source>
</evidence>
<protein>
    <recommendedName>
        <fullName evidence="3">Carboxylic ester hydrolase</fullName>
        <ecNumber evidence="3">3.1.1.-</ecNumber>
    </recommendedName>
</protein>
<dbReference type="PROSITE" id="PS00122">
    <property type="entry name" value="CARBOXYLESTERASE_B_1"/>
    <property type="match status" value="1"/>
</dbReference>